<name>A0A1X1U765_MYCFL</name>
<gene>
    <name evidence="2" type="ORF">AWC05_23630</name>
</gene>
<evidence type="ECO:0000256" key="1">
    <source>
        <dbReference type="SAM" id="MobiDB-lite"/>
    </source>
</evidence>
<comment type="caution">
    <text evidence="2">The sequence shown here is derived from an EMBL/GenBank/DDBJ whole genome shotgun (WGS) entry which is preliminary data.</text>
</comment>
<sequence>MAAHTCAADSCVDAAASFCVAAQAGGSGNGRGLRRRVASQPTFTAQRAAGACPADAETSAASRGGTALTTDADTPERAGHVRSGGTVQRCALASDQPRLTAGPQRRVTSPAGNRAGVARTCQLAAGTETCLARQSGLTAQTCLLTGTEAAADLATNASTKAAGHLAAKAACRLATGTGASAERATSLAAKTTCSLAAEAATRLAAGTETCLAHQSGLTADTCLASQPGLTASTEAATGLTAGFTP</sequence>
<keyword evidence="3" id="KW-1185">Reference proteome</keyword>
<evidence type="ECO:0000313" key="3">
    <source>
        <dbReference type="Proteomes" id="UP000193010"/>
    </source>
</evidence>
<dbReference type="STRING" id="292462.AWC05_23630"/>
<dbReference type="EMBL" id="LQOV01000015">
    <property type="protein sequence ID" value="ORV52479.1"/>
    <property type="molecule type" value="Genomic_DNA"/>
</dbReference>
<accession>A0A1X1U765</accession>
<feature type="region of interest" description="Disordered" evidence="1">
    <location>
        <begin position="47"/>
        <end position="85"/>
    </location>
</feature>
<evidence type="ECO:0000313" key="2">
    <source>
        <dbReference type="EMBL" id="ORV52479.1"/>
    </source>
</evidence>
<organism evidence="2 3">
    <name type="scientific">Mycobacterium florentinum</name>
    <dbReference type="NCBI Taxonomy" id="292462"/>
    <lineage>
        <taxon>Bacteria</taxon>
        <taxon>Bacillati</taxon>
        <taxon>Actinomycetota</taxon>
        <taxon>Actinomycetes</taxon>
        <taxon>Mycobacteriales</taxon>
        <taxon>Mycobacteriaceae</taxon>
        <taxon>Mycobacterium</taxon>
        <taxon>Mycobacterium simiae complex</taxon>
    </lineage>
</organism>
<dbReference type="Proteomes" id="UP000193010">
    <property type="component" value="Unassembled WGS sequence"/>
</dbReference>
<reference evidence="2 3" key="1">
    <citation type="submission" date="2016-01" db="EMBL/GenBank/DDBJ databases">
        <title>The new phylogeny of the genus Mycobacterium.</title>
        <authorList>
            <person name="Tarcisio F."/>
            <person name="Conor M."/>
            <person name="Antonella G."/>
            <person name="Elisabetta G."/>
            <person name="Giulia F.S."/>
            <person name="Sara T."/>
            <person name="Anna F."/>
            <person name="Clotilde B."/>
            <person name="Roberto B."/>
            <person name="Veronica D.S."/>
            <person name="Fabio R."/>
            <person name="Monica P."/>
            <person name="Olivier J."/>
            <person name="Enrico T."/>
            <person name="Nicola S."/>
        </authorList>
    </citation>
    <scope>NUCLEOTIDE SEQUENCE [LARGE SCALE GENOMIC DNA]</scope>
    <source>
        <strain evidence="2 3">DSM 44852</strain>
    </source>
</reference>
<dbReference type="RefSeq" id="WP_163667341.1">
    <property type="nucleotide sequence ID" value="NZ_AP022576.1"/>
</dbReference>
<proteinExistence type="predicted"/>
<dbReference type="AlphaFoldDB" id="A0A1X1U765"/>
<protein>
    <submittedName>
        <fullName evidence="2">Uncharacterized protein</fullName>
    </submittedName>
</protein>